<evidence type="ECO:0000256" key="3">
    <source>
        <dbReference type="ARBA" id="ARBA00022536"/>
    </source>
</evidence>
<dbReference type="Gene3D" id="2.60.120.200">
    <property type="match status" value="1"/>
</dbReference>
<dbReference type="PROSITE" id="PS50026">
    <property type="entry name" value="EGF_3"/>
    <property type="match status" value="6"/>
</dbReference>
<dbReference type="CDD" id="cd01450">
    <property type="entry name" value="vWFA_subfamily_ECM"/>
    <property type="match status" value="1"/>
</dbReference>
<dbReference type="InterPro" id="IPR011641">
    <property type="entry name" value="Tyr-kin_ephrin_A/B_rcpt-like"/>
</dbReference>
<keyword evidence="22" id="KW-1185">Reference proteome</keyword>
<comment type="subcellular location">
    <subcellularLocation>
        <location evidence="1">Cell membrane</location>
        <topology evidence="1">Single-pass type I membrane protein</topology>
    </subcellularLocation>
</comment>
<keyword evidence="5" id="KW-0812">Transmembrane</keyword>
<dbReference type="InterPro" id="IPR001759">
    <property type="entry name" value="PTX_dom"/>
</dbReference>
<dbReference type="Gene3D" id="2.10.25.10">
    <property type="entry name" value="Laminin"/>
    <property type="match status" value="6"/>
</dbReference>
<keyword evidence="12" id="KW-0325">Glycoprotein</keyword>
<evidence type="ECO:0000259" key="17">
    <source>
        <dbReference type="PROSITE" id="PS50234"/>
    </source>
</evidence>
<name>A0A8S1C736_9INSE</name>
<keyword evidence="8" id="KW-0106">Calcium</keyword>
<feature type="disulfide bond" evidence="13">
    <location>
        <begin position="1188"/>
        <end position="1197"/>
    </location>
</feature>
<evidence type="ECO:0000313" key="22">
    <source>
        <dbReference type="Proteomes" id="UP000494165"/>
    </source>
</evidence>
<evidence type="ECO:0000256" key="2">
    <source>
        <dbReference type="ARBA" id="ARBA00022475"/>
    </source>
</evidence>
<dbReference type="InterPro" id="IPR000152">
    <property type="entry name" value="EGF-type_Asp/Asn_hydroxyl_site"/>
</dbReference>
<dbReference type="InterPro" id="IPR000742">
    <property type="entry name" value="EGF"/>
</dbReference>
<dbReference type="Pfam" id="PF00084">
    <property type="entry name" value="Sushi"/>
    <property type="match status" value="5"/>
</dbReference>
<dbReference type="Pfam" id="PF00092">
    <property type="entry name" value="VWA"/>
    <property type="match status" value="1"/>
</dbReference>
<dbReference type="PROSITE" id="PS50825">
    <property type="entry name" value="HYR"/>
    <property type="match status" value="2"/>
</dbReference>
<dbReference type="Gene3D" id="3.40.50.410">
    <property type="entry name" value="von Willebrand factor, type A domain"/>
    <property type="match status" value="1"/>
</dbReference>
<evidence type="ECO:0000256" key="9">
    <source>
        <dbReference type="ARBA" id="ARBA00022989"/>
    </source>
</evidence>
<evidence type="ECO:0000259" key="20">
    <source>
        <dbReference type="PROSITE" id="PS51828"/>
    </source>
</evidence>
<dbReference type="PROSITE" id="PS50923">
    <property type="entry name" value="SUSHI"/>
    <property type="match status" value="5"/>
</dbReference>
<feature type="domain" description="Sushi" evidence="19">
    <location>
        <begin position="419"/>
        <end position="477"/>
    </location>
</feature>
<organism evidence="21 22">
    <name type="scientific">Cloeon dipterum</name>
    <dbReference type="NCBI Taxonomy" id="197152"/>
    <lineage>
        <taxon>Eukaryota</taxon>
        <taxon>Metazoa</taxon>
        <taxon>Ecdysozoa</taxon>
        <taxon>Arthropoda</taxon>
        <taxon>Hexapoda</taxon>
        <taxon>Insecta</taxon>
        <taxon>Pterygota</taxon>
        <taxon>Palaeoptera</taxon>
        <taxon>Ephemeroptera</taxon>
        <taxon>Pisciforma</taxon>
        <taxon>Baetidae</taxon>
        <taxon>Cloeon</taxon>
    </lineage>
</organism>
<dbReference type="PROSITE" id="PS00010">
    <property type="entry name" value="ASX_HYDROXYL"/>
    <property type="match status" value="1"/>
</dbReference>
<feature type="domain" description="EGF-like" evidence="16">
    <location>
        <begin position="1241"/>
        <end position="1284"/>
    </location>
</feature>
<dbReference type="GO" id="GO:0007154">
    <property type="term" value="P:cell communication"/>
    <property type="evidence" value="ECO:0007669"/>
    <property type="project" value="UniProtKB-ARBA"/>
</dbReference>
<evidence type="ECO:0000256" key="10">
    <source>
        <dbReference type="ARBA" id="ARBA00023136"/>
    </source>
</evidence>
<dbReference type="SUPFAM" id="SSF57184">
    <property type="entry name" value="Growth factor receptor domain"/>
    <property type="match status" value="1"/>
</dbReference>
<dbReference type="Pfam" id="PF02494">
    <property type="entry name" value="HYR"/>
    <property type="match status" value="2"/>
</dbReference>
<reference evidence="21 22" key="1">
    <citation type="submission" date="2020-04" db="EMBL/GenBank/DDBJ databases">
        <authorList>
            <person name="Alioto T."/>
            <person name="Alioto T."/>
            <person name="Gomez Garrido J."/>
        </authorList>
    </citation>
    <scope>NUCLEOTIDE SEQUENCE [LARGE SCALE GENOMIC DNA]</scope>
</reference>
<evidence type="ECO:0000256" key="12">
    <source>
        <dbReference type="ARBA" id="ARBA00023180"/>
    </source>
</evidence>
<dbReference type="CDD" id="cd00054">
    <property type="entry name" value="EGF_CA"/>
    <property type="match status" value="5"/>
</dbReference>
<feature type="domain" description="EGF-like" evidence="16">
    <location>
        <begin position="1081"/>
        <end position="1121"/>
    </location>
</feature>
<feature type="signal peptide" evidence="15">
    <location>
        <begin position="1"/>
        <end position="19"/>
    </location>
</feature>
<keyword evidence="11 13" id="KW-1015">Disulfide bond</keyword>
<evidence type="ECO:0000256" key="13">
    <source>
        <dbReference type="PROSITE-ProRule" id="PRU00076"/>
    </source>
</evidence>
<feature type="domain" description="EGF-like" evidence="16">
    <location>
        <begin position="1124"/>
        <end position="1160"/>
    </location>
</feature>
<feature type="disulfide bond" evidence="13">
    <location>
        <begin position="1229"/>
        <end position="1238"/>
    </location>
</feature>
<dbReference type="Gene3D" id="2.10.50.10">
    <property type="entry name" value="Tumor Necrosis Factor Receptor, subunit A, domain 2"/>
    <property type="match status" value="3"/>
</dbReference>
<dbReference type="FunFam" id="2.10.25.10:FF:000472">
    <property type="entry name" value="Uncharacterized protein, isoform A"/>
    <property type="match status" value="1"/>
</dbReference>
<dbReference type="InterPro" id="IPR036465">
    <property type="entry name" value="vWFA_dom_sf"/>
</dbReference>
<dbReference type="PROSITE" id="PS01187">
    <property type="entry name" value="EGF_CA"/>
    <property type="match status" value="1"/>
</dbReference>
<protein>
    <recommendedName>
        <fullName evidence="23">Sushi, von Willebrand factor type A, EGF and pentraxin domain-containing protein 1</fullName>
    </recommendedName>
</protein>
<dbReference type="PROSITE" id="PS00022">
    <property type="entry name" value="EGF_1"/>
    <property type="match status" value="6"/>
</dbReference>
<dbReference type="InterPro" id="IPR035976">
    <property type="entry name" value="Sushi/SCR/CCP_sf"/>
</dbReference>
<accession>A0A8S1C736</accession>
<dbReference type="Pfam" id="PF00008">
    <property type="entry name" value="EGF"/>
    <property type="match status" value="4"/>
</dbReference>
<feature type="disulfide bond" evidence="13">
    <location>
        <begin position="1150"/>
        <end position="1159"/>
    </location>
</feature>
<evidence type="ECO:0000256" key="4">
    <source>
        <dbReference type="ARBA" id="ARBA00022659"/>
    </source>
</evidence>
<dbReference type="GO" id="GO:0005886">
    <property type="term" value="C:plasma membrane"/>
    <property type="evidence" value="ECO:0007669"/>
    <property type="project" value="UniProtKB-SubCell"/>
</dbReference>
<evidence type="ECO:0000259" key="19">
    <source>
        <dbReference type="PROSITE" id="PS50923"/>
    </source>
</evidence>
<feature type="disulfide bond" evidence="14">
    <location>
        <begin position="448"/>
        <end position="475"/>
    </location>
</feature>
<feature type="chain" id="PRO_5035884283" description="Sushi, von Willebrand factor type A, EGF and pentraxin domain-containing protein 1" evidence="15">
    <location>
        <begin position="20"/>
        <end position="1704"/>
    </location>
</feature>
<feature type="disulfide bond" evidence="13">
    <location>
        <begin position="1210"/>
        <end position="1227"/>
    </location>
</feature>
<gene>
    <name evidence="21" type="ORF">CLODIP_2_CD08415</name>
</gene>
<dbReference type="PRINTS" id="PR00895">
    <property type="entry name" value="PENTAXIN"/>
</dbReference>
<feature type="domain" description="Sushi" evidence="19">
    <location>
        <begin position="478"/>
        <end position="541"/>
    </location>
</feature>
<dbReference type="InterPro" id="IPR002035">
    <property type="entry name" value="VWF_A"/>
</dbReference>
<feature type="domain" description="Pentraxin (PTX)" evidence="20">
    <location>
        <begin position="1329"/>
        <end position="1544"/>
    </location>
</feature>
<feature type="domain" description="EGF-like" evidence="16">
    <location>
        <begin position="1162"/>
        <end position="1198"/>
    </location>
</feature>
<evidence type="ECO:0000256" key="11">
    <source>
        <dbReference type="ARBA" id="ARBA00023157"/>
    </source>
</evidence>
<evidence type="ECO:0000256" key="15">
    <source>
        <dbReference type="SAM" id="SignalP"/>
    </source>
</evidence>
<evidence type="ECO:0000256" key="7">
    <source>
        <dbReference type="ARBA" id="ARBA00022737"/>
    </source>
</evidence>
<feature type="domain" description="Sushi" evidence="19">
    <location>
        <begin position="1545"/>
        <end position="1605"/>
    </location>
</feature>
<dbReference type="SMART" id="SM00327">
    <property type="entry name" value="VWA"/>
    <property type="match status" value="1"/>
</dbReference>
<evidence type="ECO:0000256" key="8">
    <source>
        <dbReference type="ARBA" id="ARBA00022837"/>
    </source>
</evidence>
<keyword evidence="7" id="KW-0677">Repeat</keyword>
<keyword evidence="10" id="KW-0472">Membrane</keyword>
<proteinExistence type="predicted"/>
<dbReference type="SUPFAM" id="SSF49899">
    <property type="entry name" value="Concanavalin A-like lectins/glucanases"/>
    <property type="match status" value="1"/>
</dbReference>
<dbReference type="EMBL" id="CADEPI010000035">
    <property type="protein sequence ID" value="CAB3367992.1"/>
    <property type="molecule type" value="Genomic_DNA"/>
</dbReference>
<dbReference type="GO" id="GO:0005509">
    <property type="term" value="F:calcium ion binding"/>
    <property type="evidence" value="ECO:0007669"/>
    <property type="project" value="InterPro"/>
</dbReference>
<keyword evidence="4 14" id="KW-0768">Sushi</keyword>
<evidence type="ECO:0000256" key="14">
    <source>
        <dbReference type="PROSITE-ProRule" id="PRU00302"/>
    </source>
</evidence>
<sequence>MKSNAVLLASLCFFCVSSGHKKSSGNEVNEVMKGPRVEVLGEVLRERLHTLLGRSASLDLIFLIDASSSVGPDNFASELRLVRKMLAGLQVSALRTRVAVVTFASEAVTHVDSVSETPGFDAGFRQKCYILEKALPSIQYSGGGTFTLGAFKEAQRILKRSRQGAARAVFLLTDGYSNNGDPRSAAATIREEFSAEIFTFGVRNGNTLELLAMATSQNHTYVLSSFEQFAALARRALHQDLRPADAFEMQDDASCSALCEGGSCCDPSAHCACNIATGRSTCLCPPGHYGTGRKGDCHKCPPGTFGAPERLERGDDVQVSLHCSPCPDPNQESHEGATNIDDCRCKNGFTSTPSNHCQVSECPEMLAPKFGSFVRDCPRVFNAACGVSCKTGHQLVGSSIRLCQSNGTWSGRPAQCRKKRCPELRAPQNGWIRCDGAAEVDAKCEIGCEQGFSVLGSRVRNCLAIGMWDGLPTTCREVKCPPLDLPKTVSVSPINCTVGKQKIGQVCKISCTQPGYQLRGAARRKCGEFGRWSGSRIRCVDVQPPTIDCPTEQFEFHTDPDVDYATVSLSLPDIEDNSNDRVRIHFTPTVHLHSGQIPLGVNPISIQATDLAGNFATCSFNITILDKQAPKVDTCDSPEPFLIPSHIHAVDITWVAPHFSDNSGLDIKVFASHESGSLFTPGQHNVNYVAYDAAGNNASCDISITVQRTECDGPHNGDKVCNGSICTLTCDEGYDIAISTNDFCKSITNGSYPDCTIIDLPDSIEQDFGIDSEECDEEQSNDLNDLLAGAVRMACGDDRCYLEKVSMCADAETDIKDIEEQESNFISARVRRQARHARKRRKGSHEFTISGNHTYEFRLKIVGKPKTNTKNGDLRATLSTVRAVLTSGTVTTSQRLPVLELKFSEARVKCPKGSVLRTNDLCVLCPRGTYLPSGRKECVLCPVATFQSRPGEEKCEPCPKGTSTLTTALATKKQHCIDVCPPGLWSKNGLAPCLRCPIGSFQPDANQQGCIPCPEGFSTPHKGATSINSCKALCPENAISRNGLVPCLACPEGYTQMLRGQRICEHSSCLESKCLLGPIFATHPCVRQRPCGGLATCVPVPLTAHSYECRCPAGWKGNFCDQLDENPCASDPCTNGATCIRNGANFTCICPAGFAGDYCEEDLNECEFLPCENMAVCLDLPGTFSCVCVPGYSGKRCEQLESACQAFQPCLAEGVCTDDVKKGGFICQCPVGRKGARCEEVTDPCSQIKCHNGGTCLPEPNSEAGVSLNASCVCLDPYFGEFCEESYGACKSFPCVNGGICRLVQAAPGYRCECPENFAGDNCSVALLEDGVLQFRDSGNLRDYVLKENAINVSLTEFTLCSWLRTRDTINYGTPLSYATQVQDNTLALTDYSGFVVYINGERVVTDVSANDGLWHLVCLLWSSQEGSWLLYKDGVRAEGGRGLATKTSIPGGGTLVLGQEQDSPGGSFNAEQSFLGRLGPVAMWPTLLSDDQLATIYDNCSSGSSGAKLEFSLAASSAPALWSWRETLAGIKGNLQLEPPAFCSGCPDELTLVNGRVVADGTEPGTVAIFICNQGYRLSGASSAVCNKRGTWQLTNGHAPTCFRVQCGHPGPLENGLVLGDNFDFGATLFYECFPGFEMIQGDERRDCLQHGRWSGDQPFCKEIRCILPEIKHAILHHFGSEEESVGNQTEYPVGEQVEVELS</sequence>
<feature type="domain" description="HYR" evidence="18">
    <location>
        <begin position="540"/>
        <end position="624"/>
    </location>
</feature>
<evidence type="ECO:0000259" key="18">
    <source>
        <dbReference type="PROSITE" id="PS50825"/>
    </source>
</evidence>
<dbReference type="SUPFAM" id="SSF57535">
    <property type="entry name" value="Complement control module/SCR domain"/>
    <property type="match status" value="5"/>
</dbReference>
<keyword evidence="2" id="KW-1003">Cell membrane</keyword>
<dbReference type="SMART" id="SM00032">
    <property type="entry name" value="CCP"/>
    <property type="match status" value="5"/>
</dbReference>
<dbReference type="InterPro" id="IPR000436">
    <property type="entry name" value="Sushi_SCR_CCP_dom"/>
</dbReference>
<dbReference type="InterPro" id="IPR001881">
    <property type="entry name" value="EGF-like_Ca-bd_dom"/>
</dbReference>
<feature type="domain" description="Sushi" evidence="19">
    <location>
        <begin position="360"/>
        <end position="418"/>
    </location>
</feature>
<dbReference type="InterPro" id="IPR009030">
    <property type="entry name" value="Growth_fac_rcpt_cys_sf"/>
</dbReference>
<dbReference type="SMART" id="SM00179">
    <property type="entry name" value="EGF_CA"/>
    <property type="match status" value="5"/>
</dbReference>
<feature type="domain" description="VWFA" evidence="17">
    <location>
        <begin position="59"/>
        <end position="241"/>
    </location>
</feature>
<evidence type="ECO:0000256" key="6">
    <source>
        <dbReference type="ARBA" id="ARBA00022729"/>
    </source>
</evidence>
<feature type="domain" description="EGF-like" evidence="16">
    <location>
        <begin position="1200"/>
        <end position="1239"/>
    </location>
</feature>
<dbReference type="InterPro" id="IPR018097">
    <property type="entry name" value="EGF_Ca-bd_CS"/>
</dbReference>
<dbReference type="OrthoDB" id="6515930at2759"/>
<dbReference type="SMART" id="SM01411">
    <property type="entry name" value="Ephrin_rec_like"/>
    <property type="match status" value="3"/>
</dbReference>
<evidence type="ECO:0000313" key="21">
    <source>
        <dbReference type="EMBL" id="CAB3367992.1"/>
    </source>
</evidence>
<keyword evidence="3 13" id="KW-0245">EGF-like domain</keyword>
<dbReference type="SUPFAM" id="SSF57196">
    <property type="entry name" value="EGF/Laminin"/>
    <property type="match status" value="5"/>
</dbReference>
<dbReference type="SUPFAM" id="SSF53300">
    <property type="entry name" value="vWA-like"/>
    <property type="match status" value="1"/>
</dbReference>
<dbReference type="FunFam" id="2.10.50.10:FF:000018">
    <property type="entry name" value="Sushi, von Willebrand factor type A, EGF and pentraxin domain-containing 1"/>
    <property type="match status" value="1"/>
</dbReference>
<dbReference type="PROSITE" id="PS50234">
    <property type="entry name" value="VWFA"/>
    <property type="match status" value="1"/>
</dbReference>
<dbReference type="PANTHER" id="PTHR46393">
    <property type="entry name" value="SUSHI DOMAIN-CONTAINING PROTEIN"/>
    <property type="match status" value="1"/>
</dbReference>
<feature type="disulfide bond" evidence="14">
    <location>
        <begin position="389"/>
        <end position="416"/>
    </location>
</feature>
<evidence type="ECO:0000256" key="1">
    <source>
        <dbReference type="ARBA" id="ARBA00004251"/>
    </source>
</evidence>
<dbReference type="GO" id="GO:0032991">
    <property type="term" value="C:protein-containing complex"/>
    <property type="evidence" value="ECO:0007669"/>
    <property type="project" value="UniProtKB-ARBA"/>
</dbReference>
<dbReference type="FunFam" id="2.10.25.10:FF:000391">
    <property type="entry name" value="Weary, isoform C"/>
    <property type="match status" value="1"/>
</dbReference>
<dbReference type="PRINTS" id="PR00453">
    <property type="entry name" value="VWFADOMAIN"/>
</dbReference>
<keyword evidence="6 15" id="KW-0732">Signal</keyword>
<comment type="caution">
    <text evidence="21">The sequence shown here is derived from an EMBL/GenBank/DDBJ whole genome shotgun (WGS) entry which is preliminary data.</text>
</comment>
<dbReference type="Proteomes" id="UP000494165">
    <property type="component" value="Unassembled WGS sequence"/>
</dbReference>
<feature type="domain" description="Sushi" evidence="19">
    <location>
        <begin position="1606"/>
        <end position="1664"/>
    </location>
</feature>
<evidence type="ECO:0008006" key="23">
    <source>
        <dbReference type="Google" id="ProtNLM"/>
    </source>
</evidence>
<dbReference type="Gene3D" id="2.10.70.10">
    <property type="entry name" value="Complement Module, domain 1"/>
    <property type="match status" value="5"/>
</dbReference>
<feature type="disulfide bond" evidence="13">
    <location>
        <begin position="1314"/>
        <end position="1323"/>
    </location>
</feature>
<dbReference type="GO" id="GO:0023052">
    <property type="term" value="P:signaling"/>
    <property type="evidence" value="ECO:0007669"/>
    <property type="project" value="UniProtKB-ARBA"/>
</dbReference>
<dbReference type="PROSITE" id="PS01186">
    <property type="entry name" value="EGF_2"/>
    <property type="match status" value="4"/>
</dbReference>
<dbReference type="CDD" id="cd00033">
    <property type="entry name" value="CCP"/>
    <property type="match status" value="5"/>
</dbReference>
<comment type="caution">
    <text evidence="13">Lacks conserved residue(s) required for the propagation of feature annotation.</text>
</comment>
<dbReference type="Pfam" id="PF00354">
    <property type="entry name" value="Pentaxin"/>
    <property type="match status" value="1"/>
</dbReference>
<feature type="domain" description="HYR" evidence="18">
    <location>
        <begin position="625"/>
        <end position="708"/>
    </location>
</feature>
<dbReference type="Pfam" id="PF07699">
    <property type="entry name" value="Ephrin_rec_like"/>
    <property type="match status" value="2"/>
</dbReference>
<evidence type="ECO:0000259" key="16">
    <source>
        <dbReference type="PROSITE" id="PS50026"/>
    </source>
</evidence>
<feature type="disulfide bond" evidence="13">
    <location>
        <begin position="1111"/>
        <end position="1120"/>
    </location>
</feature>
<dbReference type="PROSITE" id="PS51828">
    <property type="entry name" value="PTX_2"/>
    <property type="match status" value="1"/>
</dbReference>
<dbReference type="SMART" id="SM00159">
    <property type="entry name" value="PTX"/>
    <property type="match status" value="1"/>
</dbReference>
<dbReference type="SMART" id="SM00181">
    <property type="entry name" value="EGF"/>
    <property type="match status" value="6"/>
</dbReference>
<dbReference type="InterPro" id="IPR013320">
    <property type="entry name" value="ConA-like_dom_sf"/>
</dbReference>
<feature type="domain" description="EGF-like" evidence="16">
    <location>
        <begin position="1286"/>
        <end position="1324"/>
    </location>
</feature>
<keyword evidence="9" id="KW-1133">Transmembrane helix</keyword>
<feature type="disulfide bond" evidence="13">
    <location>
        <begin position="1295"/>
        <end position="1312"/>
    </location>
</feature>
<dbReference type="InterPro" id="IPR003410">
    <property type="entry name" value="HYR_dom"/>
</dbReference>
<evidence type="ECO:0000256" key="5">
    <source>
        <dbReference type="ARBA" id="ARBA00022692"/>
    </source>
</evidence>
<dbReference type="PANTHER" id="PTHR46393:SF7">
    <property type="entry name" value="COMPLEMENT C2"/>
    <property type="match status" value="1"/>
</dbReference>
<feature type="disulfide bond" evidence="13">
    <location>
        <begin position="1274"/>
        <end position="1283"/>
    </location>
</feature>